<dbReference type="AlphaFoldDB" id="A0A0K6ICR0"/>
<dbReference type="OrthoDB" id="3623000at2"/>
<evidence type="ECO:0000256" key="2">
    <source>
        <dbReference type="ARBA" id="ARBA00023125"/>
    </source>
</evidence>
<gene>
    <name evidence="6" type="ORF">Ga0061069_11812</name>
</gene>
<accession>A0A0K6ICR0</accession>
<dbReference type="GO" id="GO:0006355">
    <property type="term" value="P:regulation of DNA-templated transcription"/>
    <property type="evidence" value="ECO:0007669"/>
    <property type="project" value="InterPro"/>
</dbReference>
<dbReference type="InterPro" id="IPR001789">
    <property type="entry name" value="Sig_transdc_resp-reg_receiver"/>
</dbReference>
<dbReference type="RefSeq" id="WP_055451831.1">
    <property type="nucleotide sequence ID" value="NZ_CYHF01000018.1"/>
</dbReference>
<keyword evidence="2" id="KW-0238">DNA-binding</keyword>
<dbReference type="PROSITE" id="PS50043">
    <property type="entry name" value="HTH_LUXR_2"/>
    <property type="match status" value="1"/>
</dbReference>
<dbReference type="SUPFAM" id="SSF52172">
    <property type="entry name" value="CheY-like"/>
    <property type="match status" value="1"/>
</dbReference>
<dbReference type="CDD" id="cd06170">
    <property type="entry name" value="LuxR_C_like"/>
    <property type="match status" value="1"/>
</dbReference>
<dbReference type="InterPro" id="IPR058245">
    <property type="entry name" value="NreC/VraR/RcsB-like_REC"/>
</dbReference>
<dbReference type="SMART" id="SM00421">
    <property type="entry name" value="HTH_LUXR"/>
    <property type="match status" value="1"/>
</dbReference>
<dbReference type="SMART" id="SM00448">
    <property type="entry name" value="REC"/>
    <property type="match status" value="1"/>
</dbReference>
<dbReference type="GO" id="GO:0003677">
    <property type="term" value="F:DNA binding"/>
    <property type="evidence" value="ECO:0007669"/>
    <property type="project" value="UniProtKB-KW"/>
</dbReference>
<dbReference type="CDD" id="cd17535">
    <property type="entry name" value="REC_NarL-like"/>
    <property type="match status" value="1"/>
</dbReference>
<dbReference type="STRING" id="339866.GCA_001418255_03051"/>
<dbReference type="EMBL" id="CYHF01000018">
    <property type="protein sequence ID" value="CUB00833.1"/>
    <property type="molecule type" value="Genomic_DNA"/>
</dbReference>
<dbReference type="InterPro" id="IPR016032">
    <property type="entry name" value="Sig_transdc_resp-reg_C-effctor"/>
</dbReference>
<evidence type="ECO:0000313" key="7">
    <source>
        <dbReference type="Proteomes" id="UP000183649"/>
    </source>
</evidence>
<evidence type="ECO:0000256" key="1">
    <source>
        <dbReference type="ARBA" id="ARBA00022553"/>
    </source>
</evidence>
<proteinExistence type="predicted"/>
<evidence type="ECO:0000259" key="5">
    <source>
        <dbReference type="PROSITE" id="PS50110"/>
    </source>
</evidence>
<name>A0A0K6ICR0_9BURK</name>
<organism evidence="6 7">
    <name type="scientific">Thiomonas bhubaneswarensis</name>
    <dbReference type="NCBI Taxonomy" id="339866"/>
    <lineage>
        <taxon>Bacteria</taxon>
        <taxon>Pseudomonadati</taxon>
        <taxon>Pseudomonadota</taxon>
        <taxon>Betaproteobacteria</taxon>
        <taxon>Burkholderiales</taxon>
        <taxon>Thiomonas</taxon>
    </lineage>
</organism>
<dbReference type="PANTHER" id="PTHR43214">
    <property type="entry name" value="TWO-COMPONENT RESPONSE REGULATOR"/>
    <property type="match status" value="1"/>
</dbReference>
<dbReference type="SUPFAM" id="SSF46894">
    <property type="entry name" value="C-terminal effector domain of the bipartite response regulators"/>
    <property type="match status" value="1"/>
</dbReference>
<evidence type="ECO:0000313" key="6">
    <source>
        <dbReference type="EMBL" id="CUB00833.1"/>
    </source>
</evidence>
<dbReference type="GO" id="GO:0000160">
    <property type="term" value="P:phosphorelay signal transduction system"/>
    <property type="evidence" value="ECO:0007669"/>
    <property type="project" value="InterPro"/>
</dbReference>
<dbReference type="InterPro" id="IPR000792">
    <property type="entry name" value="Tscrpt_reg_LuxR_C"/>
</dbReference>
<feature type="domain" description="Response regulatory" evidence="5">
    <location>
        <begin position="6"/>
        <end position="122"/>
    </location>
</feature>
<dbReference type="Gene3D" id="3.40.50.2300">
    <property type="match status" value="1"/>
</dbReference>
<dbReference type="Pfam" id="PF00072">
    <property type="entry name" value="Response_reg"/>
    <property type="match status" value="1"/>
</dbReference>
<evidence type="ECO:0000259" key="4">
    <source>
        <dbReference type="PROSITE" id="PS50043"/>
    </source>
</evidence>
<protein>
    <submittedName>
        <fullName evidence="6">Two component transcriptional regulator, LuxR family</fullName>
    </submittedName>
</protein>
<dbReference type="PRINTS" id="PR00038">
    <property type="entry name" value="HTHLUXR"/>
</dbReference>
<keyword evidence="7" id="KW-1185">Reference proteome</keyword>
<feature type="modified residue" description="4-aspartylphosphate" evidence="3">
    <location>
        <position position="57"/>
    </location>
</feature>
<dbReference type="Pfam" id="PF00196">
    <property type="entry name" value="GerE"/>
    <property type="match status" value="1"/>
</dbReference>
<dbReference type="Proteomes" id="UP000183649">
    <property type="component" value="Unassembled WGS sequence"/>
</dbReference>
<sequence length="223" mass="24891">MSAMQCALVVDDLPAVRAGFVELLRENYPGVLVFEAGRMADAMQILQREPVDLLLVDLGLPDANGLELIRTLTETRPQARSVVVTIFDDDDHLFPALQAGAFGYLLKDRPKIELRAQLRRIQDGEPPLSPSIARRMVQHFTHLHRTLAAPSLNVPQEEQIALTERESEVLQLVGKGYTLPEIAVQLGLSRHTVADYVKQIYRKLNISSRAEAALEAVRRGLVR</sequence>
<reference evidence="7" key="1">
    <citation type="submission" date="2015-08" db="EMBL/GenBank/DDBJ databases">
        <authorList>
            <person name="Varghese N."/>
        </authorList>
    </citation>
    <scope>NUCLEOTIDE SEQUENCE [LARGE SCALE GENOMIC DNA]</scope>
    <source>
        <strain evidence="7">DSM 18181</strain>
    </source>
</reference>
<evidence type="ECO:0000256" key="3">
    <source>
        <dbReference type="PROSITE-ProRule" id="PRU00169"/>
    </source>
</evidence>
<feature type="domain" description="HTH luxR-type" evidence="4">
    <location>
        <begin position="155"/>
        <end position="220"/>
    </location>
</feature>
<dbReference type="InterPro" id="IPR039420">
    <property type="entry name" value="WalR-like"/>
</dbReference>
<dbReference type="PROSITE" id="PS50110">
    <property type="entry name" value="RESPONSE_REGULATORY"/>
    <property type="match status" value="1"/>
</dbReference>
<dbReference type="InterPro" id="IPR011006">
    <property type="entry name" value="CheY-like_superfamily"/>
</dbReference>
<keyword evidence="1 3" id="KW-0597">Phosphoprotein</keyword>